<protein>
    <submittedName>
        <fullName evidence="1">Jg25630 protein</fullName>
    </submittedName>
</protein>
<evidence type="ECO:0000313" key="1">
    <source>
        <dbReference type="EMBL" id="CAH2225280.1"/>
    </source>
</evidence>
<gene>
    <name evidence="1" type="primary">jg25630</name>
    <name evidence="1" type="ORF">PAEG_LOCUS6957</name>
</gene>
<dbReference type="Proteomes" id="UP000838756">
    <property type="component" value="Unassembled WGS sequence"/>
</dbReference>
<reference evidence="1" key="1">
    <citation type="submission" date="2022-03" db="EMBL/GenBank/DDBJ databases">
        <authorList>
            <person name="Lindestad O."/>
        </authorList>
    </citation>
    <scope>NUCLEOTIDE SEQUENCE</scope>
</reference>
<comment type="caution">
    <text evidence="1">The sequence shown here is derived from an EMBL/GenBank/DDBJ whole genome shotgun (WGS) entry which is preliminary data.</text>
</comment>
<evidence type="ECO:0000313" key="2">
    <source>
        <dbReference type="Proteomes" id="UP000838756"/>
    </source>
</evidence>
<proteinExistence type="predicted"/>
<dbReference type="EMBL" id="CAKXAJ010020917">
    <property type="protein sequence ID" value="CAH2225280.1"/>
    <property type="molecule type" value="Genomic_DNA"/>
</dbReference>
<dbReference type="AlphaFoldDB" id="A0A8S4R0I0"/>
<name>A0A8S4R0I0_9NEOP</name>
<sequence length="48" mass="5264">MNFTPVASKPKSLVDVPESVNESLPNIAKQYRVLRIHKVLTLSGDSLA</sequence>
<keyword evidence="2" id="KW-1185">Reference proteome</keyword>
<accession>A0A8S4R0I0</accession>
<organism evidence="1 2">
    <name type="scientific">Pararge aegeria aegeria</name>
    <dbReference type="NCBI Taxonomy" id="348720"/>
    <lineage>
        <taxon>Eukaryota</taxon>
        <taxon>Metazoa</taxon>
        <taxon>Ecdysozoa</taxon>
        <taxon>Arthropoda</taxon>
        <taxon>Hexapoda</taxon>
        <taxon>Insecta</taxon>
        <taxon>Pterygota</taxon>
        <taxon>Neoptera</taxon>
        <taxon>Endopterygota</taxon>
        <taxon>Lepidoptera</taxon>
        <taxon>Glossata</taxon>
        <taxon>Ditrysia</taxon>
        <taxon>Papilionoidea</taxon>
        <taxon>Nymphalidae</taxon>
        <taxon>Satyrinae</taxon>
        <taxon>Satyrini</taxon>
        <taxon>Parargina</taxon>
        <taxon>Pararge</taxon>
    </lineage>
</organism>
<feature type="non-terminal residue" evidence="1">
    <location>
        <position position="48"/>
    </location>
</feature>